<evidence type="ECO:0000256" key="1">
    <source>
        <dbReference type="ARBA" id="ARBA00022729"/>
    </source>
</evidence>
<dbReference type="CDD" id="cd13530">
    <property type="entry name" value="PBP2_peptides_like"/>
    <property type="match status" value="1"/>
</dbReference>
<evidence type="ECO:0000256" key="2">
    <source>
        <dbReference type="SAM" id="SignalP"/>
    </source>
</evidence>
<feature type="chain" id="PRO_5004657061" description="Solute-binding protein family 3/N-terminal domain-containing protein" evidence="2">
    <location>
        <begin position="31"/>
        <end position="364"/>
    </location>
</feature>
<evidence type="ECO:0000313" key="5">
    <source>
        <dbReference type="Proteomes" id="UP000016842"/>
    </source>
</evidence>
<comment type="caution">
    <text evidence="4">The sequence shown here is derived from an EMBL/GenBank/DDBJ whole genome shotgun (WGS) entry which is preliminary data.</text>
</comment>
<dbReference type="PATRIC" id="fig|1337887.3.peg.3944"/>
<protein>
    <recommendedName>
        <fullName evidence="3">Solute-binding protein family 3/N-terminal domain-containing protein</fullName>
    </recommendedName>
</protein>
<sequence length="364" mass="38470">MTIKRLLKQTAYGALFASAAALAGAGTASAATEGYGDCPLTGEKGSAKINPAVDGQFTVIINLPALGQFNGDTPDTIKDGYEFCMAVNIAHRLGLDKVKLVNASFDSIVAGQNKDYDIALALISVTEPRKKVVDFSVPYMSSAYGVAARADKPVTEADMKTGKIGTQAGTTLVQFAQDTLKVASLDVFDDTASMFTALAAGKVDAVMTDLSIILGQVHNSNGKLAVVGKYESGGQTAGIYPKGSENKKVIDQLIEDMEKDGTLKKLEAATCFRPGVRRLPTFRSGSLDLTVPGSQPQRRLRPGPTVPPHTVSARINHVLSGTGCRRGTRAAMACPKQGSHPWRSFPVRFRLFLPHPSGCGPDGL</sequence>
<reference evidence="4 5" key="1">
    <citation type="journal article" date="2014" name="FEMS Microbiol. Lett.">
        <title>Genome sequencing analysis reveals virulence-related gene content of Ochrobactrum intermedium strain 229E, a urease-positive strain isolated from the human gastric niche.</title>
        <authorList>
            <person name="Kulkarni G.J."/>
            <person name="Shetty S."/>
            <person name="Dharne M.S."/>
            <person name="Shouche Y.S."/>
        </authorList>
    </citation>
    <scope>NUCLEOTIDE SEQUENCE [LARGE SCALE GENOMIC DNA]</scope>
    <source>
        <strain evidence="4 5">229E</strain>
    </source>
</reference>
<evidence type="ECO:0000259" key="3">
    <source>
        <dbReference type="SMART" id="SM00062"/>
    </source>
</evidence>
<name>U4V7V4_9HYPH</name>
<feature type="domain" description="Solute-binding protein family 3/N-terminal" evidence="3">
    <location>
        <begin position="76"/>
        <end position="274"/>
    </location>
</feature>
<organism evidence="4 5">
    <name type="scientific">Brucella intermedia 229E</name>
    <dbReference type="NCBI Taxonomy" id="1337887"/>
    <lineage>
        <taxon>Bacteria</taxon>
        <taxon>Pseudomonadati</taxon>
        <taxon>Pseudomonadota</taxon>
        <taxon>Alphaproteobacteria</taxon>
        <taxon>Hyphomicrobiales</taxon>
        <taxon>Brucellaceae</taxon>
        <taxon>Brucella/Ochrobactrum group</taxon>
        <taxon>Brucella</taxon>
    </lineage>
</organism>
<dbReference type="EMBL" id="ASXJ01000250">
    <property type="protein sequence ID" value="ERM00759.1"/>
    <property type="molecule type" value="Genomic_DNA"/>
</dbReference>
<keyword evidence="1 2" id="KW-0732">Signal</keyword>
<dbReference type="PANTHER" id="PTHR35936">
    <property type="entry name" value="MEMBRANE-BOUND LYTIC MUREIN TRANSGLYCOSYLASE F"/>
    <property type="match status" value="1"/>
</dbReference>
<dbReference type="Pfam" id="PF00497">
    <property type="entry name" value="SBP_bac_3"/>
    <property type="match status" value="1"/>
</dbReference>
<gene>
    <name evidence="4" type="ORF">Q644_25135</name>
</gene>
<dbReference type="SUPFAM" id="SSF53850">
    <property type="entry name" value="Periplasmic binding protein-like II"/>
    <property type="match status" value="1"/>
</dbReference>
<dbReference type="AlphaFoldDB" id="U4V7V4"/>
<dbReference type="Proteomes" id="UP000016842">
    <property type="component" value="Unassembled WGS sequence"/>
</dbReference>
<evidence type="ECO:0000313" key="4">
    <source>
        <dbReference type="EMBL" id="ERM00759.1"/>
    </source>
</evidence>
<dbReference type="InterPro" id="IPR001638">
    <property type="entry name" value="Solute-binding_3/MltF_N"/>
</dbReference>
<dbReference type="Gene3D" id="3.40.190.10">
    <property type="entry name" value="Periplasmic binding protein-like II"/>
    <property type="match status" value="2"/>
</dbReference>
<dbReference type="SMART" id="SM00062">
    <property type="entry name" value="PBPb"/>
    <property type="match status" value="1"/>
</dbReference>
<feature type="signal peptide" evidence="2">
    <location>
        <begin position="1"/>
        <end position="30"/>
    </location>
</feature>
<proteinExistence type="predicted"/>
<dbReference type="PANTHER" id="PTHR35936:SF19">
    <property type="entry name" value="AMINO-ACID-BINDING PROTEIN YXEM-RELATED"/>
    <property type="match status" value="1"/>
</dbReference>
<accession>U4V7V4</accession>